<dbReference type="EMBL" id="ML978962">
    <property type="protein sequence ID" value="KAF1930842.1"/>
    <property type="molecule type" value="Genomic_DNA"/>
</dbReference>
<protein>
    <submittedName>
        <fullName evidence="1">Uncharacterized protein</fullName>
    </submittedName>
</protein>
<evidence type="ECO:0000313" key="1">
    <source>
        <dbReference type="EMBL" id="KAF1930842.1"/>
    </source>
</evidence>
<name>A0A6A5RSS4_9PLEO</name>
<sequence>MISISLFARPARPALPLLWLVMRKHTTCKASSPLSQASIHARLFCRLARQPPLTAKQHVMLNSKVRNDSVAFLVQEVQSPQTPHCCCTSTITRVVVQPGVAPKA</sequence>
<keyword evidence="2" id="KW-1185">Reference proteome</keyword>
<gene>
    <name evidence="1" type="ORF">M421DRAFT_418314</name>
</gene>
<accession>A0A6A5RSS4</accession>
<dbReference type="AlphaFoldDB" id="A0A6A5RSS4"/>
<reference evidence="1" key="1">
    <citation type="journal article" date="2020" name="Stud. Mycol.">
        <title>101 Dothideomycetes genomes: a test case for predicting lifestyles and emergence of pathogens.</title>
        <authorList>
            <person name="Haridas S."/>
            <person name="Albert R."/>
            <person name="Binder M."/>
            <person name="Bloem J."/>
            <person name="Labutti K."/>
            <person name="Salamov A."/>
            <person name="Andreopoulos B."/>
            <person name="Baker S."/>
            <person name="Barry K."/>
            <person name="Bills G."/>
            <person name="Bluhm B."/>
            <person name="Cannon C."/>
            <person name="Castanera R."/>
            <person name="Culley D."/>
            <person name="Daum C."/>
            <person name="Ezra D."/>
            <person name="Gonzalez J."/>
            <person name="Henrissat B."/>
            <person name="Kuo A."/>
            <person name="Liang C."/>
            <person name="Lipzen A."/>
            <person name="Lutzoni F."/>
            <person name="Magnuson J."/>
            <person name="Mondo S."/>
            <person name="Nolan M."/>
            <person name="Ohm R."/>
            <person name="Pangilinan J."/>
            <person name="Park H.-J."/>
            <person name="Ramirez L."/>
            <person name="Alfaro M."/>
            <person name="Sun H."/>
            <person name="Tritt A."/>
            <person name="Yoshinaga Y."/>
            <person name="Zwiers L.-H."/>
            <person name="Turgeon B."/>
            <person name="Goodwin S."/>
            <person name="Spatafora J."/>
            <person name="Crous P."/>
            <person name="Grigoriev I."/>
        </authorList>
    </citation>
    <scope>NUCLEOTIDE SEQUENCE</scope>
    <source>
        <strain evidence="1">CBS 183.55</strain>
    </source>
</reference>
<dbReference type="RefSeq" id="XP_033451090.1">
    <property type="nucleotide sequence ID" value="XM_033591738.1"/>
</dbReference>
<dbReference type="Proteomes" id="UP000800082">
    <property type="component" value="Unassembled WGS sequence"/>
</dbReference>
<proteinExistence type="predicted"/>
<evidence type="ECO:0000313" key="2">
    <source>
        <dbReference type="Proteomes" id="UP000800082"/>
    </source>
</evidence>
<organism evidence="1 2">
    <name type="scientific">Didymella exigua CBS 183.55</name>
    <dbReference type="NCBI Taxonomy" id="1150837"/>
    <lineage>
        <taxon>Eukaryota</taxon>
        <taxon>Fungi</taxon>
        <taxon>Dikarya</taxon>
        <taxon>Ascomycota</taxon>
        <taxon>Pezizomycotina</taxon>
        <taxon>Dothideomycetes</taxon>
        <taxon>Pleosporomycetidae</taxon>
        <taxon>Pleosporales</taxon>
        <taxon>Pleosporineae</taxon>
        <taxon>Didymellaceae</taxon>
        <taxon>Didymella</taxon>
    </lineage>
</organism>
<dbReference type="GeneID" id="54349406"/>